<protein>
    <recommendedName>
        <fullName evidence="2">Mediator of RNA polymerase II transcription subunit 25 von Willebrand factor type A domain-containing protein</fullName>
    </recommendedName>
</protein>
<reference evidence="3 4" key="1">
    <citation type="submission" date="2023-05" db="EMBL/GenBank/DDBJ databases">
        <title>A 100% complete, gapless, phased diploid assembly of the Scenedesmus obliquus UTEX 3031 genome.</title>
        <authorList>
            <person name="Biondi T.C."/>
            <person name="Hanschen E.R."/>
            <person name="Kwon T."/>
            <person name="Eng W."/>
            <person name="Kruse C.P.S."/>
            <person name="Koehler S.I."/>
            <person name="Kunde Y."/>
            <person name="Gleasner C.D."/>
            <person name="You Mak K.T."/>
            <person name="Polle J."/>
            <person name="Hovde B.T."/>
            <person name="Starkenburg S.R."/>
        </authorList>
    </citation>
    <scope>NUCLEOTIDE SEQUENCE [LARGE SCALE GENOMIC DNA]</scope>
    <source>
        <strain evidence="3 4">DOE0152z</strain>
    </source>
</reference>
<dbReference type="PANTHER" id="PTHR14312">
    <property type="entry name" value="CREB/ATF BZIP TRANSCRIPTION FACTOR"/>
    <property type="match status" value="1"/>
</dbReference>
<dbReference type="Pfam" id="PF11265">
    <property type="entry name" value="Med25_VWA"/>
    <property type="match status" value="1"/>
</dbReference>
<organism evidence="3 4">
    <name type="scientific">Tetradesmus obliquus</name>
    <name type="common">Green alga</name>
    <name type="synonym">Acutodesmus obliquus</name>
    <dbReference type="NCBI Taxonomy" id="3088"/>
    <lineage>
        <taxon>Eukaryota</taxon>
        <taxon>Viridiplantae</taxon>
        <taxon>Chlorophyta</taxon>
        <taxon>core chlorophytes</taxon>
        <taxon>Chlorophyceae</taxon>
        <taxon>CS clade</taxon>
        <taxon>Sphaeropleales</taxon>
        <taxon>Scenedesmaceae</taxon>
        <taxon>Tetradesmus</taxon>
    </lineage>
</organism>
<feature type="region of interest" description="Disordered" evidence="1">
    <location>
        <begin position="361"/>
        <end position="399"/>
    </location>
</feature>
<evidence type="ECO:0000259" key="2">
    <source>
        <dbReference type="Pfam" id="PF11265"/>
    </source>
</evidence>
<dbReference type="EMBL" id="CP126208">
    <property type="protein sequence ID" value="WIA08649.1"/>
    <property type="molecule type" value="Genomic_DNA"/>
</dbReference>
<evidence type="ECO:0000313" key="4">
    <source>
        <dbReference type="Proteomes" id="UP001244341"/>
    </source>
</evidence>
<sequence length="634" mass="68761">MAAEGSDTFEPAAAANSRPHPTRVILLVEATAAATSSWRGTRKWLDSILHMMEKEAESQAAAAAADPAAKAAAAAGQQQDAKPSAASPASKQAIPRSQYALIVYATHDRSTPAPIQVSGWTPSLKQLFTWLDGIQFVGGVSSKGTALPHALAEAIALSKSPYPGGARPPAAAASHPGVLAMSDAEPGAHTHLIVVCPSFNPCRLPLAWPYAADTKARLFSCKHYQAFLERFGAMHADKQDRATHTLFGQLDFIRGSLVAVTPGTVDIWDLLLSLVRHRLSLSVISSRTQNSRGVLEFFAYANYCLASLKAACQRGMVVTSSLNVSVYLSPMFTEAQRAFKPIMHKLLQQAKKKAAAAQQQQQQQQQAAQHAQAQQGQQQAAGQQQVPGAMPVQPTMVQQQQQPQHQVVMMVQQHPQMMMQQQQQPQVMPGSFMPQQQQQQQQLMQQQQQQLMQQQQAVPMSGVQQQQPQQQMAAAGAATLTADKQRQSFWTGPVMLHLPELGVQAPLAELELISSSGANLEASWKHRQQVILQQVVKSDQLPLHLQYSSAQKAAGNKVAKVHFRVLQQGSAWKWMQDGVMSSPEKQLILLGNLTPQLKCLVVFGWQSLAPGKLPAAGTQISFMDGLFILSGVGT</sequence>
<feature type="region of interest" description="Disordered" evidence="1">
    <location>
        <begin position="71"/>
        <end position="92"/>
    </location>
</feature>
<evidence type="ECO:0000313" key="3">
    <source>
        <dbReference type="EMBL" id="WIA08649.1"/>
    </source>
</evidence>
<feature type="domain" description="Mediator of RNA polymerase II transcription subunit 25 von Willebrand factor type A" evidence="2">
    <location>
        <begin position="96"/>
        <end position="156"/>
    </location>
</feature>
<keyword evidence="4" id="KW-1185">Reference proteome</keyword>
<dbReference type="PANTHER" id="PTHR14312:SF1">
    <property type="entry name" value="BASIC-LEUCINE ZIPPER TRANSCRIPTION FACTOR A"/>
    <property type="match status" value="1"/>
</dbReference>
<accession>A0ABY8THT8</accession>
<proteinExistence type="predicted"/>
<dbReference type="InterPro" id="IPR021419">
    <property type="entry name" value="Mediator_Med25_VWA"/>
</dbReference>
<gene>
    <name evidence="3" type="ORF">OEZ85_008076</name>
</gene>
<name>A0ABY8THT8_TETOB</name>
<dbReference type="Proteomes" id="UP001244341">
    <property type="component" value="Chromosome 1b"/>
</dbReference>
<evidence type="ECO:0000256" key="1">
    <source>
        <dbReference type="SAM" id="MobiDB-lite"/>
    </source>
</evidence>